<dbReference type="PANTHER" id="PTHR44835:SF1">
    <property type="entry name" value="PROTEIN O-GLCNAC TRANSFERASE"/>
    <property type="match status" value="1"/>
</dbReference>
<dbReference type="SMART" id="SM00028">
    <property type="entry name" value="TPR"/>
    <property type="match status" value="3"/>
</dbReference>
<dbReference type="InterPro" id="IPR011990">
    <property type="entry name" value="TPR-like_helical_dom_sf"/>
</dbReference>
<dbReference type="EMBL" id="CP036271">
    <property type="protein sequence ID" value="QDT57267.1"/>
    <property type="molecule type" value="Genomic_DNA"/>
</dbReference>
<sequence>MISPPAHFGLCLALCACGCSLVDTVTPKSYETVAADPHRDTEAAIAKNEKALKHIHAAHWDHAEKALQDALVADVRYGPAHNNLGWVYYKQGRYYLAAWEFEYAQKLMTGIPEPVNNLGLVYEEVGRLAEAQACFDQAAGADPGNPQFLANLARVRLKQGERSTDTAHLLREVAFRDERPEWREWALEHLSSDHRDLVLVGNEVCEPVPGHSSSWGPVPLPNVEIPGELLEVPSLPAPPSPGEKSK</sequence>
<dbReference type="AlphaFoldDB" id="A0A517SMB8"/>
<accession>A0A517SMB8</accession>
<dbReference type="GO" id="GO:0016757">
    <property type="term" value="F:glycosyltransferase activity"/>
    <property type="evidence" value="ECO:0007669"/>
    <property type="project" value="UniProtKB-KW"/>
</dbReference>
<dbReference type="InParanoid" id="A0A517SMB8"/>
<keyword evidence="3" id="KW-0808">Transferase</keyword>
<name>A0A517SMB8_9PLAN</name>
<dbReference type="Pfam" id="PF13432">
    <property type="entry name" value="TPR_16"/>
    <property type="match status" value="2"/>
</dbReference>
<protein>
    <submittedName>
        <fullName evidence="5">Tetratricopeptide repeat protein</fullName>
    </submittedName>
</protein>
<evidence type="ECO:0000313" key="5">
    <source>
        <dbReference type="EMBL" id="QDT57267.1"/>
    </source>
</evidence>
<dbReference type="KEGG" id="ccos:Pan44_53350"/>
<organism evidence="5 6">
    <name type="scientific">Caulifigura coniformis</name>
    <dbReference type="NCBI Taxonomy" id="2527983"/>
    <lineage>
        <taxon>Bacteria</taxon>
        <taxon>Pseudomonadati</taxon>
        <taxon>Planctomycetota</taxon>
        <taxon>Planctomycetia</taxon>
        <taxon>Planctomycetales</taxon>
        <taxon>Planctomycetaceae</taxon>
        <taxon>Caulifigura</taxon>
    </lineage>
</organism>
<dbReference type="Proteomes" id="UP000315700">
    <property type="component" value="Chromosome"/>
</dbReference>
<feature type="repeat" description="TPR" evidence="4">
    <location>
        <begin position="112"/>
        <end position="145"/>
    </location>
</feature>
<dbReference type="OrthoDB" id="283443at2"/>
<dbReference type="InterPro" id="IPR019734">
    <property type="entry name" value="TPR_rpt"/>
</dbReference>
<comment type="pathway">
    <text evidence="1">Protein modification; protein glycosylation.</text>
</comment>
<dbReference type="SUPFAM" id="SSF48452">
    <property type="entry name" value="TPR-like"/>
    <property type="match status" value="1"/>
</dbReference>
<dbReference type="Gene3D" id="1.25.40.10">
    <property type="entry name" value="Tetratricopeptide repeat domain"/>
    <property type="match status" value="1"/>
</dbReference>
<evidence type="ECO:0000256" key="3">
    <source>
        <dbReference type="ARBA" id="ARBA00022679"/>
    </source>
</evidence>
<dbReference type="PANTHER" id="PTHR44835">
    <property type="entry name" value="UDP-N-ACETYLGLUCOSAMINE--PEPTIDE N-ACETYLGLUCOSAMINYLTRANSFERASE SPINDLY-RELATED"/>
    <property type="match status" value="1"/>
</dbReference>
<dbReference type="InterPro" id="IPR051939">
    <property type="entry name" value="Glycosyltr_41/O-GlcNAc_trsf"/>
</dbReference>
<evidence type="ECO:0000313" key="6">
    <source>
        <dbReference type="Proteomes" id="UP000315700"/>
    </source>
</evidence>
<reference evidence="5 6" key="1">
    <citation type="submission" date="2019-02" db="EMBL/GenBank/DDBJ databases">
        <title>Deep-cultivation of Planctomycetes and their phenomic and genomic characterization uncovers novel biology.</title>
        <authorList>
            <person name="Wiegand S."/>
            <person name="Jogler M."/>
            <person name="Boedeker C."/>
            <person name="Pinto D."/>
            <person name="Vollmers J."/>
            <person name="Rivas-Marin E."/>
            <person name="Kohn T."/>
            <person name="Peeters S.H."/>
            <person name="Heuer A."/>
            <person name="Rast P."/>
            <person name="Oberbeckmann S."/>
            <person name="Bunk B."/>
            <person name="Jeske O."/>
            <person name="Meyerdierks A."/>
            <person name="Storesund J.E."/>
            <person name="Kallscheuer N."/>
            <person name="Luecker S."/>
            <person name="Lage O.M."/>
            <person name="Pohl T."/>
            <person name="Merkel B.J."/>
            <person name="Hornburger P."/>
            <person name="Mueller R.-W."/>
            <person name="Bruemmer F."/>
            <person name="Labrenz M."/>
            <person name="Spormann A.M."/>
            <person name="Op den Camp H."/>
            <person name="Overmann J."/>
            <person name="Amann R."/>
            <person name="Jetten M.S.M."/>
            <person name="Mascher T."/>
            <person name="Medema M.H."/>
            <person name="Devos D.P."/>
            <person name="Kaster A.-K."/>
            <person name="Ovreas L."/>
            <person name="Rohde M."/>
            <person name="Galperin M.Y."/>
            <person name="Jogler C."/>
        </authorList>
    </citation>
    <scope>NUCLEOTIDE SEQUENCE [LARGE SCALE GENOMIC DNA]</scope>
    <source>
        <strain evidence="5 6">Pan44</strain>
    </source>
</reference>
<evidence type="ECO:0000256" key="1">
    <source>
        <dbReference type="ARBA" id="ARBA00004922"/>
    </source>
</evidence>
<keyword evidence="4" id="KW-0802">TPR repeat</keyword>
<evidence type="ECO:0000256" key="4">
    <source>
        <dbReference type="PROSITE-ProRule" id="PRU00339"/>
    </source>
</evidence>
<gene>
    <name evidence="5" type="ORF">Pan44_53350</name>
</gene>
<proteinExistence type="predicted"/>
<keyword evidence="2" id="KW-0328">Glycosyltransferase</keyword>
<evidence type="ECO:0000256" key="2">
    <source>
        <dbReference type="ARBA" id="ARBA00022676"/>
    </source>
</evidence>
<keyword evidence="6" id="KW-1185">Reference proteome</keyword>
<dbReference type="PROSITE" id="PS50005">
    <property type="entry name" value="TPR"/>
    <property type="match status" value="1"/>
</dbReference>